<keyword evidence="2" id="KW-1185">Reference proteome</keyword>
<organism evidence="1 2">
    <name type="scientific">Rickenella mellea</name>
    <dbReference type="NCBI Taxonomy" id="50990"/>
    <lineage>
        <taxon>Eukaryota</taxon>
        <taxon>Fungi</taxon>
        <taxon>Dikarya</taxon>
        <taxon>Basidiomycota</taxon>
        <taxon>Agaricomycotina</taxon>
        <taxon>Agaricomycetes</taxon>
        <taxon>Hymenochaetales</taxon>
        <taxon>Rickenellaceae</taxon>
        <taxon>Rickenella</taxon>
    </lineage>
</organism>
<accession>A0A4Y7QFC5</accession>
<evidence type="ECO:0008006" key="3">
    <source>
        <dbReference type="Google" id="ProtNLM"/>
    </source>
</evidence>
<dbReference type="Proteomes" id="UP000294933">
    <property type="component" value="Unassembled WGS sequence"/>
</dbReference>
<dbReference type="VEuPathDB" id="FungiDB:BD410DRAFT_836255"/>
<reference evidence="1 2" key="1">
    <citation type="submission" date="2018-06" db="EMBL/GenBank/DDBJ databases">
        <title>A transcriptomic atlas of mushroom development highlights an independent origin of complex multicellularity.</title>
        <authorList>
            <consortium name="DOE Joint Genome Institute"/>
            <person name="Krizsan K."/>
            <person name="Almasi E."/>
            <person name="Merenyi Z."/>
            <person name="Sahu N."/>
            <person name="Viragh M."/>
            <person name="Koszo T."/>
            <person name="Mondo S."/>
            <person name="Kiss B."/>
            <person name="Balint B."/>
            <person name="Kues U."/>
            <person name="Barry K."/>
            <person name="Hegedus J.C."/>
            <person name="Henrissat B."/>
            <person name="Johnson J."/>
            <person name="Lipzen A."/>
            <person name="Ohm R."/>
            <person name="Nagy I."/>
            <person name="Pangilinan J."/>
            <person name="Yan J."/>
            <person name="Xiong Y."/>
            <person name="Grigoriev I.V."/>
            <person name="Hibbett D.S."/>
            <person name="Nagy L.G."/>
        </authorList>
    </citation>
    <scope>NUCLEOTIDE SEQUENCE [LARGE SCALE GENOMIC DNA]</scope>
    <source>
        <strain evidence="1 2">SZMC22713</strain>
    </source>
</reference>
<proteinExistence type="predicted"/>
<dbReference type="Gene3D" id="3.80.10.10">
    <property type="entry name" value="Ribonuclease Inhibitor"/>
    <property type="match status" value="1"/>
</dbReference>
<evidence type="ECO:0000313" key="2">
    <source>
        <dbReference type="Proteomes" id="UP000294933"/>
    </source>
</evidence>
<gene>
    <name evidence="1" type="ORF">BD410DRAFT_836255</name>
</gene>
<dbReference type="InterPro" id="IPR032675">
    <property type="entry name" value="LRR_dom_sf"/>
</dbReference>
<evidence type="ECO:0000313" key="1">
    <source>
        <dbReference type="EMBL" id="TDL26354.1"/>
    </source>
</evidence>
<dbReference type="SUPFAM" id="SSF52047">
    <property type="entry name" value="RNI-like"/>
    <property type="match status" value="1"/>
</dbReference>
<protein>
    <recommendedName>
        <fullName evidence="3">F-box domain-containing protein</fullName>
    </recommendedName>
</protein>
<dbReference type="EMBL" id="ML170161">
    <property type="protein sequence ID" value="TDL26354.1"/>
    <property type="molecule type" value="Genomic_DNA"/>
</dbReference>
<sequence>MGSNYQKPAKLNLSYRISSLFVNQQSDDHAVQPQNAAAALLPPEILISILRMRQLSMWEAYDRQPFKTPLVLARDATLHAFPAVCKAWLPVGMAVLYERACLPSHKALLSFVRSMKCSPELRSLVQSIQFKTSVDSRKAKMRHQRAVEEIDALAELRDLCPLARGFEVMLCHPFFPPALIQRPPVIEHIISLQLDAIATRDAEPLLCTVIFPALEELTVKVFIVNSELNWLTMPSLRTLRFYRSFIPGPENHNLADKIHNLRRLELVHCILNPRTLSELLKLLSSTLEHLTVVNTYPSNMTSDTADLTLLSALQYLCVGPSLHFVLYAKRNLPSSLRHLAIWELKESEYSFFDYDNAMNNVEGLSSILNMDKDVYFPSLESITVRGEHRQWTVWEDHFRKTCADASMNFSLEMFDGKLGSHAMVKVA</sequence>
<name>A0A4Y7QFC5_9AGAM</name>
<dbReference type="AlphaFoldDB" id="A0A4Y7QFC5"/>